<sequence>MGPWAKYSGGRSHSRPQRSYIRNIRRNKYSATHPPKQVHSLRDIRPNQCTGRVQDETQDRAATHTPNPRFSMTYMRTKQIRRHTPAEAGVWQYQAFSLCETQPEQCTDNTHREIWERAATQDPNTLDYLQNTRRRLKYGATHPLRRVCGNIMYLHCAIPDPTNAQIRPRAKHGSAQPPRPPTLDYPHLTKQIRHHTPASAAPLSLRETPSDEWPEKAYSEIRSAQPIRPQPPSLKNYNPMTNQICHTPASAGTFPL</sequence>
<keyword evidence="3" id="KW-1185">Reference proteome</keyword>
<dbReference type="AlphaFoldDB" id="A0A9P6AKK9"/>
<proteinExistence type="predicted"/>
<evidence type="ECO:0000313" key="3">
    <source>
        <dbReference type="Proteomes" id="UP000886523"/>
    </source>
</evidence>
<feature type="region of interest" description="Disordered" evidence="1">
    <location>
        <begin position="1"/>
        <end position="69"/>
    </location>
</feature>
<accession>A0A9P6AKK9</accession>
<feature type="compositionally biased region" description="Basic and acidic residues" evidence="1">
    <location>
        <begin position="53"/>
        <end position="62"/>
    </location>
</feature>
<dbReference type="EMBL" id="MU129077">
    <property type="protein sequence ID" value="KAF9507552.1"/>
    <property type="molecule type" value="Genomic_DNA"/>
</dbReference>
<evidence type="ECO:0000256" key="1">
    <source>
        <dbReference type="SAM" id="MobiDB-lite"/>
    </source>
</evidence>
<comment type="caution">
    <text evidence="2">The sequence shown here is derived from an EMBL/GenBank/DDBJ whole genome shotgun (WGS) entry which is preliminary data.</text>
</comment>
<reference evidence="2" key="1">
    <citation type="journal article" date="2020" name="Nat. Commun.">
        <title>Large-scale genome sequencing of mycorrhizal fungi provides insights into the early evolution of symbiotic traits.</title>
        <authorList>
            <person name="Miyauchi S."/>
            <person name="Kiss E."/>
            <person name="Kuo A."/>
            <person name="Drula E."/>
            <person name="Kohler A."/>
            <person name="Sanchez-Garcia M."/>
            <person name="Morin E."/>
            <person name="Andreopoulos B."/>
            <person name="Barry K.W."/>
            <person name="Bonito G."/>
            <person name="Buee M."/>
            <person name="Carver A."/>
            <person name="Chen C."/>
            <person name="Cichocki N."/>
            <person name="Clum A."/>
            <person name="Culley D."/>
            <person name="Crous P.W."/>
            <person name="Fauchery L."/>
            <person name="Girlanda M."/>
            <person name="Hayes R.D."/>
            <person name="Keri Z."/>
            <person name="LaButti K."/>
            <person name="Lipzen A."/>
            <person name="Lombard V."/>
            <person name="Magnuson J."/>
            <person name="Maillard F."/>
            <person name="Murat C."/>
            <person name="Nolan M."/>
            <person name="Ohm R.A."/>
            <person name="Pangilinan J."/>
            <person name="Pereira M.F."/>
            <person name="Perotto S."/>
            <person name="Peter M."/>
            <person name="Pfister S."/>
            <person name="Riley R."/>
            <person name="Sitrit Y."/>
            <person name="Stielow J.B."/>
            <person name="Szollosi G."/>
            <person name="Zifcakova L."/>
            <person name="Stursova M."/>
            <person name="Spatafora J.W."/>
            <person name="Tedersoo L."/>
            <person name="Vaario L.M."/>
            <person name="Yamada A."/>
            <person name="Yan M."/>
            <person name="Wang P."/>
            <person name="Xu J."/>
            <person name="Bruns T."/>
            <person name="Baldrian P."/>
            <person name="Vilgalys R."/>
            <person name="Dunand C."/>
            <person name="Henrissat B."/>
            <person name="Grigoriev I.V."/>
            <person name="Hibbett D."/>
            <person name="Nagy L.G."/>
            <person name="Martin F.M."/>
        </authorList>
    </citation>
    <scope>NUCLEOTIDE SEQUENCE</scope>
    <source>
        <strain evidence="2">UP504</strain>
    </source>
</reference>
<gene>
    <name evidence="2" type="ORF">BS47DRAFT_1366552</name>
</gene>
<name>A0A9P6AKK9_9AGAM</name>
<evidence type="ECO:0000313" key="2">
    <source>
        <dbReference type="EMBL" id="KAF9507552.1"/>
    </source>
</evidence>
<dbReference type="Proteomes" id="UP000886523">
    <property type="component" value="Unassembled WGS sequence"/>
</dbReference>
<organism evidence="2 3">
    <name type="scientific">Hydnum rufescens UP504</name>
    <dbReference type="NCBI Taxonomy" id="1448309"/>
    <lineage>
        <taxon>Eukaryota</taxon>
        <taxon>Fungi</taxon>
        <taxon>Dikarya</taxon>
        <taxon>Basidiomycota</taxon>
        <taxon>Agaricomycotina</taxon>
        <taxon>Agaricomycetes</taxon>
        <taxon>Cantharellales</taxon>
        <taxon>Hydnaceae</taxon>
        <taxon>Hydnum</taxon>
    </lineage>
</organism>
<protein>
    <submittedName>
        <fullName evidence="2">Uncharacterized protein</fullName>
    </submittedName>
</protein>